<comment type="catalytic activity">
    <reaction evidence="1">
        <text>ATP + protein L-histidine = ADP + protein N-phospho-L-histidine.</text>
        <dbReference type="EC" id="2.7.13.3"/>
    </reaction>
</comment>
<dbReference type="PROSITE" id="PS50109">
    <property type="entry name" value="HIS_KIN"/>
    <property type="match status" value="1"/>
</dbReference>
<dbReference type="InterPro" id="IPR003661">
    <property type="entry name" value="HisK_dim/P_dom"/>
</dbReference>
<dbReference type="SMART" id="SM00388">
    <property type="entry name" value="HisKA"/>
    <property type="match status" value="1"/>
</dbReference>
<dbReference type="RefSeq" id="WP_382165496.1">
    <property type="nucleotide sequence ID" value="NZ_JBHTBR010000002.1"/>
</dbReference>
<dbReference type="Pfam" id="PF13188">
    <property type="entry name" value="PAS_8"/>
    <property type="match status" value="1"/>
</dbReference>
<dbReference type="PRINTS" id="PR00344">
    <property type="entry name" value="BCTRLSENSOR"/>
</dbReference>
<organism evidence="10 11">
    <name type="scientific">Hirschia litorea</name>
    <dbReference type="NCBI Taxonomy" id="1199156"/>
    <lineage>
        <taxon>Bacteria</taxon>
        <taxon>Pseudomonadati</taxon>
        <taxon>Pseudomonadota</taxon>
        <taxon>Alphaproteobacteria</taxon>
        <taxon>Hyphomonadales</taxon>
        <taxon>Hyphomonadaceae</taxon>
        <taxon>Hirschia</taxon>
    </lineage>
</organism>
<dbReference type="CDD" id="cd00082">
    <property type="entry name" value="HisKA"/>
    <property type="match status" value="1"/>
</dbReference>
<keyword evidence="4" id="KW-0808">Transferase</keyword>
<evidence type="ECO:0000256" key="3">
    <source>
        <dbReference type="ARBA" id="ARBA00022553"/>
    </source>
</evidence>
<reference evidence="11" key="1">
    <citation type="journal article" date="2019" name="Int. J. Syst. Evol. Microbiol.">
        <title>The Global Catalogue of Microorganisms (GCM) 10K type strain sequencing project: providing services to taxonomists for standard genome sequencing and annotation.</title>
        <authorList>
            <consortium name="The Broad Institute Genomics Platform"/>
            <consortium name="The Broad Institute Genome Sequencing Center for Infectious Disease"/>
            <person name="Wu L."/>
            <person name="Ma J."/>
        </authorList>
    </citation>
    <scope>NUCLEOTIDE SEQUENCE [LARGE SCALE GENOMIC DNA]</scope>
    <source>
        <strain evidence="11">CCUG 51308</strain>
    </source>
</reference>
<evidence type="ECO:0000313" key="11">
    <source>
        <dbReference type="Proteomes" id="UP001596492"/>
    </source>
</evidence>
<keyword evidence="5" id="KW-0547">Nucleotide-binding</keyword>
<dbReference type="InterPro" id="IPR035965">
    <property type="entry name" value="PAS-like_dom_sf"/>
</dbReference>
<dbReference type="Proteomes" id="UP001596492">
    <property type="component" value="Unassembled WGS sequence"/>
</dbReference>
<dbReference type="EC" id="2.7.13.3" evidence="2"/>
<evidence type="ECO:0000259" key="9">
    <source>
        <dbReference type="PROSITE" id="PS50109"/>
    </source>
</evidence>
<keyword evidence="3" id="KW-0597">Phosphoprotein</keyword>
<dbReference type="InterPro" id="IPR003594">
    <property type="entry name" value="HATPase_dom"/>
</dbReference>
<dbReference type="SUPFAM" id="SSF55874">
    <property type="entry name" value="ATPase domain of HSP90 chaperone/DNA topoisomerase II/histidine kinase"/>
    <property type="match status" value="1"/>
</dbReference>
<evidence type="ECO:0000256" key="2">
    <source>
        <dbReference type="ARBA" id="ARBA00012438"/>
    </source>
</evidence>
<dbReference type="Gene3D" id="1.10.287.130">
    <property type="match status" value="1"/>
</dbReference>
<dbReference type="InterPro" id="IPR000014">
    <property type="entry name" value="PAS"/>
</dbReference>
<dbReference type="InterPro" id="IPR004358">
    <property type="entry name" value="Sig_transdc_His_kin-like_C"/>
</dbReference>
<evidence type="ECO:0000256" key="6">
    <source>
        <dbReference type="ARBA" id="ARBA00022777"/>
    </source>
</evidence>
<dbReference type="SMART" id="SM00091">
    <property type="entry name" value="PAS"/>
    <property type="match status" value="1"/>
</dbReference>
<dbReference type="InterPro" id="IPR036097">
    <property type="entry name" value="HisK_dim/P_sf"/>
</dbReference>
<dbReference type="CDD" id="cd00130">
    <property type="entry name" value="PAS"/>
    <property type="match status" value="1"/>
</dbReference>
<proteinExistence type="predicted"/>
<dbReference type="Pfam" id="PF00512">
    <property type="entry name" value="HisKA"/>
    <property type="match status" value="1"/>
</dbReference>
<evidence type="ECO:0000256" key="1">
    <source>
        <dbReference type="ARBA" id="ARBA00000085"/>
    </source>
</evidence>
<evidence type="ECO:0000256" key="7">
    <source>
        <dbReference type="ARBA" id="ARBA00022840"/>
    </source>
</evidence>
<sequence>MKMTKHTLSDQILDTLPVAVFSVTEENTIEYANPMAETLLCQSLALLKGAALSQLTAPDSPIIDLLDRSKRVGGSVFARNIVLSGPYISPVNVDATAAITHGEDLIVVSLMPSGNQADHDTKSQSAAMAEVARILGHEVKNPLAGIVGAAQLLARQARDDQQAMLTLIREEGARIGRLVDRFAAFETFFKPRPVMSNVHEVLDRIIEMSSASFASDIKISFRFDPSLPDVYADPDHIHEACLNLVKNAAEAIGDSRTDGHIHIETRYRAGVSMRHIKGVKPTRSGAIEVSIKDNGPGVPKAVADKIFTPFFTTKQAGEGIGLTVVAEIISAHGGFVELDNSPAGACFKLLLPISKTKI</sequence>
<keyword evidence="8" id="KW-0902">Two-component regulatory system</keyword>
<comment type="caution">
    <text evidence="10">The sequence shown here is derived from an EMBL/GenBank/DDBJ whole genome shotgun (WGS) entry which is preliminary data.</text>
</comment>
<dbReference type="Gene3D" id="3.30.565.10">
    <property type="entry name" value="Histidine kinase-like ATPase, C-terminal domain"/>
    <property type="match status" value="1"/>
</dbReference>
<dbReference type="SUPFAM" id="SSF47384">
    <property type="entry name" value="Homodimeric domain of signal transducing histidine kinase"/>
    <property type="match status" value="1"/>
</dbReference>
<keyword evidence="6" id="KW-0418">Kinase</keyword>
<dbReference type="InterPro" id="IPR005467">
    <property type="entry name" value="His_kinase_dom"/>
</dbReference>
<evidence type="ECO:0000313" key="10">
    <source>
        <dbReference type="EMBL" id="MFC7290532.1"/>
    </source>
</evidence>
<keyword evidence="7" id="KW-0067">ATP-binding</keyword>
<feature type="domain" description="Histidine kinase" evidence="9">
    <location>
        <begin position="134"/>
        <end position="355"/>
    </location>
</feature>
<evidence type="ECO:0000256" key="8">
    <source>
        <dbReference type="ARBA" id="ARBA00023012"/>
    </source>
</evidence>
<keyword evidence="11" id="KW-1185">Reference proteome</keyword>
<accession>A0ABW2IHV5</accession>
<dbReference type="Gene3D" id="3.30.450.20">
    <property type="entry name" value="PAS domain"/>
    <property type="match status" value="1"/>
</dbReference>
<dbReference type="Pfam" id="PF02518">
    <property type="entry name" value="HATPase_c"/>
    <property type="match status" value="1"/>
</dbReference>
<dbReference type="SMART" id="SM00387">
    <property type="entry name" value="HATPase_c"/>
    <property type="match status" value="1"/>
</dbReference>
<dbReference type="PANTHER" id="PTHR43065:SF10">
    <property type="entry name" value="PEROXIDE STRESS-ACTIVATED HISTIDINE KINASE MAK3"/>
    <property type="match status" value="1"/>
</dbReference>
<gene>
    <name evidence="10" type="ORF">ACFQS8_02795</name>
</gene>
<evidence type="ECO:0000256" key="4">
    <source>
        <dbReference type="ARBA" id="ARBA00022679"/>
    </source>
</evidence>
<dbReference type="SUPFAM" id="SSF55785">
    <property type="entry name" value="PYP-like sensor domain (PAS domain)"/>
    <property type="match status" value="1"/>
</dbReference>
<evidence type="ECO:0000256" key="5">
    <source>
        <dbReference type="ARBA" id="ARBA00022741"/>
    </source>
</evidence>
<name>A0ABW2IHV5_9PROT</name>
<dbReference type="PANTHER" id="PTHR43065">
    <property type="entry name" value="SENSOR HISTIDINE KINASE"/>
    <property type="match status" value="1"/>
</dbReference>
<dbReference type="InterPro" id="IPR036890">
    <property type="entry name" value="HATPase_C_sf"/>
</dbReference>
<dbReference type="EMBL" id="JBHTBR010000002">
    <property type="protein sequence ID" value="MFC7290532.1"/>
    <property type="molecule type" value="Genomic_DNA"/>
</dbReference>
<protein>
    <recommendedName>
        <fullName evidence="2">histidine kinase</fullName>
        <ecNumber evidence="2">2.7.13.3</ecNumber>
    </recommendedName>
</protein>